<dbReference type="EMBL" id="JBHMAG010000012">
    <property type="protein sequence ID" value="MFB9752635.1"/>
    <property type="molecule type" value="Genomic_DNA"/>
</dbReference>
<evidence type="ECO:0000256" key="2">
    <source>
        <dbReference type="ARBA" id="ARBA00023125"/>
    </source>
</evidence>
<dbReference type="InterPro" id="IPR000792">
    <property type="entry name" value="Tscrpt_reg_LuxR_C"/>
</dbReference>
<name>A0ABV5VWI7_9BACL</name>
<dbReference type="SUPFAM" id="SSF46894">
    <property type="entry name" value="C-terminal effector domain of the bipartite response regulators"/>
    <property type="match status" value="1"/>
</dbReference>
<dbReference type="SMART" id="SM00421">
    <property type="entry name" value="HTH_LUXR"/>
    <property type="match status" value="1"/>
</dbReference>
<evidence type="ECO:0000313" key="6">
    <source>
        <dbReference type="Proteomes" id="UP001589619"/>
    </source>
</evidence>
<feature type="domain" description="HTH luxR-type" evidence="4">
    <location>
        <begin position="785"/>
        <end position="850"/>
    </location>
</feature>
<dbReference type="SUPFAM" id="SSF48452">
    <property type="entry name" value="TPR-like"/>
    <property type="match status" value="1"/>
</dbReference>
<keyword evidence="6" id="KW-1185">Reference proteome</keyword>
<dbReference type="Gene3D" id="1.25.40.10">
    <property type="entry name" value="Tetratricopeptide repeat domain"/>
    <property type="match status" value="1"/>
</dbReference>
<dbReference type="CDD" id="cd06170">
    <property type="entry name" value="LuxR_C_like"/>
    <property type="match status" value="1"/>
</dbReference>
<dbReference type="Pfam" id="PF25873">
    <property type="entry name" value="WHD_MalT"/>
    <property type="match status" value="1"/>
</dbReference>
<evidence type="ECO:0000256" key="3">
    <source>
        <dbReference type="ARBA" id="ARBA00023163"/>
    </source>
</evidence>
<evidence type="ECO:0000259" key="4">
    <source>
        <dbReference type="PROSITE" id="PS50043"/>
    </source>
</evidence>
<dbReference type="SUPFAM" id="SSF52540">
    <property type="entry name" value="P-loop containing nucleoside triphosphate hydrolases"/>
    <property type="match status" value="1"/>
</dbReference>
<dbReference type="PANTHER" id="PTHR44688:SF16">
    <property type="entry name" value="DNA-BINDING TRANSCRIPTIONAL ACTIVATOR DEVR_DOSR"/>
    <property type="match status" value="1"/>
</dbReference>
<organism evidence="5 6">
    <name type="scientific">Paenibacillus hodogayensis</name>
    <dbReference type="NCBI Taxonomy" id="279208"/>
    <lineage>
        <taxon>Bacteria</taxon>
        <taxon>Bacillati</taxon>
        <taxon>Bacillota</taxon>
        <taxon>Bacilli</taxon>
        <taxon>Bacillales</taxon>
        <taxon>Paenibacillaceae</taxon>
        <taxon>Paenibacillus</taxon>
    </lineage>
</organism>
<keyword evidence="2" id="KW-0238">DNA-binding</keyword>
<reference evidence="5 6" key="1">
    <citation type="submission" date="2024-09" db="EMBL/GenBank/DDBJ databases">
        <authorList>
            <person name="Sun Q."/>
            <person name="Mori K."/>
        </authorList>
    </citation>
    <scope>NUCLEOTIDE SEQUENCE [LARGE SCALE GENOMIC DNA]</scope>
    <source>
        <strain evidence="5 6">JCM 12520</strain>
    </source>
</reference>
<dbReference type="InterPro" id="IPR016032">
    <property type="entry name" value="Sig_transdc_resp-reg_C-effctor"/>
</dbReference>
<accession>A0ABV5VWI7</accession>
<dbReference type="InterPro" id="IPR041617">
    <property type="entry name" value="TPR_MalT"/>
</dbReference>
<dbReference type="InterPro" id="IPR027417">
    <property type="entry name" value="P-loop_NTPase"/>
</dbReference>
<sequence length="857" mass="96153">MKAAADSVLLITKIARPVPRGQALSRSALLHSLGAGLRRLTAICAPAGSGKTTLLGQWAAASDKPAAWVSLDERDNDLIRFWRYVAYAWDHALSSGILERVLPLLQNFPFVSITTTIDVLINELYAAGREGSLVLDDYHAIRNDAIHESLSYFLTYMPAGFRLLIASRNELPFASDKVRLADELIAVGAAELRFTLEETAAFYKEVAGLPLSPDHVRRLAEATEGWAAGLQLSSISMRSRTDYDRFIEQFSGDHRPVADYLFHEVFDGLSADMRDFLLQTSILTRMNSQLCDALTGREDSRTVLDELRSRNLFVVPLDESQHWLRYHHLFAEFLQSRIRQGDPARLAALHRLAGQCFARAGLLDEAIEHALSAGEEGLSAQLLEGHIFNVLQRGEFATLLRWFERLGEIGAEVSPHLALLHAFLRIVTGHFDRAAQELEAIERSVSALSPSTERDEWVSGLFFVKANYAFTTGDYATWIEYADKITESIPRNPVFYNLNYNTNEPFVRRTAFGLKGSLFPDLEELTRTIIGILRKHGWQDSLFYHYIIQSLIEGYYEWNRIAECEELLPETERMARGNRIAGLFVPNRLACARVLFARGEADAADEAIDEAIRFVQQIGEQRWLSTLRAFRARLLLQWGRNAEAKELIGMLGIAASDRPTFHKHTEYAVLARLLGEERRYGEAQRLLEILKSQGQREQCLVSIVEVSVQQALLESGRGNAPAAYGYLEEALEIGQGNGYVRSFVDEGPGMRRLLERYAALERSAPYAAYIDGLLAAFPAETEPRPFVLPDPLTPKELEVLLWLGRGATNRDIAMALDLKVGSVKVYLNRIFGKLGVSSRTQALLKAQELGLLARERD</sequence>
<dbReference type="Gene3D" id="1.10.10.10">
    <property type="entry name" value="Winged helix-like DNA-binding domain superfamily/Winged helix DNA-binding domain"/>
    <property type="match status" value="1"/>
</dbReference>
<dbReference type="Gene3D" id="3.40.50.300">
    <property type="entry name" value="P-loop containing nucleotide triphosphate hydrolases"/>
    <property type="match status" value="1"/>
</dbReference>
<dbReference type="InterPro" id="IPR059106">
    <property type="entry name" value="WHD_MalT"/>
</dbReference>
<dbReference type="RefSeq" id="WP_344903693.1">
    <property type="nucleotide sequence ID" value="NZ_BAAAYO010000001.1"/>
</dbReference>
<proteinExistence type="predicted"/>
<dbReference type="PROSITE" id="PS50043">
    <property type="entry name" value="HTH_LUXR_2"/>
    <property type="match status" value="1"/>
</dbReference>
<evidence type="ECO:0000313" key="5">
    <source>
        <dbReference type="EMBL" id="MFB9752635.1"/>
    </source>
</evidence>
<gene>
    <name evidence="5" type="ORF">ACFFNY_13795</name>
</gene>
<dbReference type="PROSITE" id="PS00622">
    <property type="entry name" value="HTH_LUXR_1"/>
    <property type="match status" value="1"/>
</dbReference>
<dbReference type="InterPro" id="IPR036388">
    <property type="entry name" value="WH-like_DNA-bd_sf"/>
</dbReference>
<dbReference type="Pfam" id="PF00196">
    <property type="entry name" value="GerE"/>
    <property type="match status" value="1"/>
</dbReference>
<dbReference type="PANTHER" id="PTHR44688">
    <property type="entry name" value="DNA-BINDING TRANSCRIPTIONAL ACTIVATOR DEVR_DOSR"/>
    <property type="match status" value="1"/>
</dbReference>
<evidence type="ECO:0000256" key="1">
    <source>
        <dbReference type="ARBA" id="ARBA00023015"/>
    </source>
</evidence>
<keyword evidence="1" id="KW-0805">Transcription regulation</keyword>
<protein>
    <submittedName>
        <fullName evidence="5">LuxR C-terminal-related transcriptional regulator</fullName>
    </submittedName>
</protein>
<dbReference type="Pfam" id="PF17874">
    <property type="entry name" value="TPR_MalT"/>
    <property type="match status" value="1"/>
</dbReference>
<dbReference type="Proteomes" id="UP001589619">
    <property type="component" value="Unassembled WGS sequence"/>
</dbReference>
<dbReference type="PRINTS" id="PR00038">
    <property type="entry name" value="HTHLUXR"/>
</dbReference>
<comment type="caution">
    <text evidence="5">The sequence shown here is derived from an EMBL/GenBank/DDBJ whole genome shotgun (WGS) entry which is preliminary data.</text>
</comment>
<keyword evidence="3" id="KW-0804">Transcription</keyword>
<dbReference type="InterPro" id="IPR011990">
    <property type="entry name" value="TPR-like_helical_dom_sf"/>
</dbReference>